<dbReference type="Gene3D" id="3.90.1150.10">
    <property type="entry name" value="Aspartate Aminotransferase, domain 1"/>
    <property type="match status" value="1"/>
</dbReference>
<sequence length="367" mass="39513">MIPITVVEFGEAEEKLVLEVLRSGNIAQGPKVKELEDSFAELVGVKHAVAVSNGTTSLVAAIEVLDLKPGDEVLTSPFTFVATLNAILEAGATATFADISEDDFNVTADTLAASASDHTRVLMPVHLYGQISDMDGISRLAADNGYAIVEDSAQSHGSSQNGRSSGSFGLGSFSFYATKNITTGEGGMITTNDDVLAGRLRVLRNQGMRARYQYEVAGHNYRMTDLQAAVGIPQVARYGGTVAARQRNAQYLSAGIERIPGIVVPRQLSGRSHVWHQYTIRVTPSAGISRDEFVTKLDEQGIGAGIYYPKLVFDYDTYRNRADVRIGAYPVAERIVKEVVSLPVHQNLSTGDMDRIIEAVARAASTN</sequence>
<keyword evidence="5" id="KW-0808">Transferase</keyword>
<dbReference type="InterPro" id="IPR015424">
    <property type="entry name" value="PyrdxlP-dep_Trfase"/>
</dbReference>
<dbReference type="Pfam" id="PF01041">
    <property type="entry name" value="DegT_DnrJ_EryC1"/>
    <property type="match status" value="1"/>
</dbReference>
<accession>A0A4R9AQX1</accession>
<reference evidence="5 6" key="1">
    <citation type="submission" date="2019-03" db="EMBL/GenBank/DDBJ databases">
        <title>Genomics of glacier-inhabiting Cryobacterium strains.</title>
        <authorList>
            <person name="Liu Q."/>
            <person name="Xin Y.-H."/>
        </authorList>
    </citation>
    <scope>NUCLEOTIDE SEQUENCE [LARGE SCALE GENOMIC DNA]</scope>
    <source>
        <strain evidence="5 6">Sr36</strain>
    </source>
</reference>
<protein>
    <submittedName>
        <fullName evidence="5">DegT/DnrJ/EryC1/StrS family aminotransferase</fullName>
    </submittedName>
</protein>
<dbReference type="InterPro" id="IPR015422">
    <property type="entry name" value="PyrdxlP-dep_Trfase_small"/>
</dbReference>
<dbReference type="EMBL" id="SOHK01000008">
    <property type="protein sequence ID" value="TFD67295.1"/>
    <property type="molecule type" value="Genomic_DNA"/>
</dbReference>
<keyword evidence="3 4" id="KW-0663">Pyridoxal phosphate</keyword>
<name>A0A4R9AQX1_9MICO</name>
<dbReference type="CDD" id="cd00616">
    <property type="entry name" value="AHBA_syn"/>
    <property type="match status" value="1"/>
</dbReference>
<comment type="similarity">
    <text evidence="4">Belongs to the DegT/DnrJ/EryC1 family.</text>
</comment>
<dbReference type="PANTHER" id="PTHR30244:SF34">
    <property type="entry name" value="DTDP-4-AMINO-4,6-DIDEOXYGALACTOSE TRANSAMINASE"/>
    <property type="match status" value="1"/>
</dbReference>
<gene>
    <name evidence="5" type="ORF">E3T47_05755</name>
</gene>
<organism evidence="5 6">
    <name type="scientific">Cryobacterium ruanii</name>
    <dbReference type="NCBI Taxonomy" id="1259197"/>
    <lineage>
        <taxon>Bacteria</taxon>
        <taxon>Bacillati</taxon>
        <taxon>Actinomycetota</taxon>
        <taxon>Actinomycetes</taxon>
        <taxon>Micrococcales</taxon>
        <taxon>Microbacteriaceae</taxon>
        <taxon>Cryobacterium</taxon>
    </lineage>
</organism>
<proteinExistence type="inferred from homology"/>
<feature type="active site" description="Proton acceptor" evidence="2">
    <location>
        <position position="179"/>
    </location>
</feature>
<dbReference type="InterPro" id="IPR000653">
    <property type="entry name" value="DegT/StrS_aminotransferase"/>
</dbReference>
<feature type="modified residue" description="N6-(pyridoxal phosphate)lysine" evidence="3">
    <location>
        <position position="179"/>
    </location>
</feature>
<keyword evidence="6" id="KW-1185">Reference proteome</keyword>
<dbReference type="GO" id="GO:0008483">
    <property type="term" value="F:transaminase activity"/>
    <property type="evidence" value="ECO:0007669"/>
    <property type="project" value="UniProtKB-KW"/>
</dbReference>
<evidence type="ECO:0000256" key="1">
    <source>
        <dbReference type="ARBA" id="ARBA00001933"/>
    </source>
</evidence>
<dbReference type="OrthoDB" id="9804264at2"/>
<comment type="caution">
    <text evidence="5">The sequence shown here is derived from an EMBL/GenBank/DDBJ whole genome shotgun (WGS) entry which is preliminary data.</text>
</comment>
<dbReference type="PANTHER" id="PTHR30244">
    <property type="entry name" value="TRANSAMINASE"/>
    <property type="match status" value="1"/>
</dbReference>
<dbReference type="SUPFAM" id="SSF53383">
    <property type="entry name" value="PLP-dependent transferases"/>
    <property type="match status" value="1"/>
</dbReference>
<keyword evidence="5" id="KW-0032">Aminotransferase</keyword>
<evidence type="ECO:0000313" key="6">
    <source>
        <dbReference type="Proteomes" id="UP000298154"/>
    </source>
</evidence>
<evidence type="ECO:0000256" key="3">
    <source>
        <dbReference type="PIRSR" id="PIRSR000390-2"/>
    </source>
</evidence>
<comment type="cofactor">
    <cofactor evidence="1">
        <name>pyridoxal 5'-phosphate</name>
        <dbReference type="ChEBI" id="CHEBI:597326"/>
    </cofactor>
</comment>
<dbReference type="AlphaFoldDB" id="A0A4R9AQX1"/>
<dbReference type="Proteomes" id="UP000298154">
    <property type="component" value="Unassembled WGS sequence"/>
</dbReference>
<dbReference type="Gene3D" id="3.40.640.10">
    <property type="entry name" value="Type I PLP-dependent aspartate aminotransferase-like (Major domain)"/>
    <property type="match status" value="1"/>
</dbReference>
<evidence type="ECO:0000256" key="4">
    <source>
        <dbReference type="RuleBase" id="RU004508"/>
    </source>
</evidence>
<dbReference type="GO" id="GO:0000271">
    <property type="term" value="P:polysaccharide biosynthetic process"/>
    <property type="evidence" value="ECO:0007669"/>
    <property type="project" value="TreeGrafter"/>
</dbReference>
<dbReference type="PIRSF" id="PIRSF000390">
    <property type="entry name" value="PLP_StrS"/>
    <property type="match status" value="1"/>
</dbReference>
<dbReference type="RefSeq" id="WP_134555150.1">
    <property type="nucleotide sequence ID" value="NZ_SOHK01000008.1"/>
</dbReference>
<evidence type="ECO:0000313" key="5">
    <source>
        <dbReference type="EMBL" id="TFD67295.1"/>
    </source>
</evidence>
<evidence type="ECO:0000256" key="2">
    <source>
        <dbReference type="PIRSR" id="PIRSR000390-1"/>
    </source>
</evidence>
<dbReference type="InterPro" id="IPR015421">
    <property type="entry name" value="PyrdxlP-dep_Trfase_major"/>
</dbReference>
<dbReference type="GO" id="GO:0030170">
    <property type="term" value="F:pyridoxal phosphate binding"/>
    <property type="evidence" value="ECO:0007669"/>
    <property type="project" value="TreeGrafter"/>
</dbReference>